<dbReference type="GO" id="GO:0035556">
    <property type="term" value="P:intracellular signal transduction"/>
    <property type="evidence" value="ECO:0007669"/>
    <property type="project" value="InterPro"/>
</dbReference>
<organism evidence="3 4">
    <name type="scientific">Cymbomonas tetramitiformis</name>
    <dbReference type="NCBI Taxonomy" id="36881"/>
    <lineage>
        <taxon>Eukaryota</taxon>
        <taxon>Viridiplantae</taxon>
        <taxon>Chlorophyta</taxon>
        <taxon>Pyramimonadophyceae</taxon>
        <taxon>Pyramimonadales</taxon>
        <taxon>Pyramimonadaceae</taxon>
        <taxon>Cymbomonas</taxon>
    </lineage>
</organism>
<dbReference type="InterPro" id="IPR001054">
    <property type="entry name" value="A/G_cyclase"/>
</dbReference>
<feature type="compositionally biased region" description="Basic and acidic residues" evidence="1">
    <location>
        <begin position="20"/>
        <end position="34"/>
    </location>
</feature>
<feature type="domain" description="Guanylate cyclase" evidence="2">
    <location>
        <begin position="159"/>
        <end position="302"/>
    </location>
</feature>
<feature type="domain" description="Guanylate cyclase" evidence="2">
    <location>
        <begin position="448"/>
        <end position="527"/>
    </location>
</feature>
<dbReference type="CDD" id="cd07302">
    <property type="entry name" value="CHD"/>
    <property type="match status" value="2"/>
</dbReference>
<dbReference type="GO" id="GO:0009190">
    <property type="term" value="P:cyclic nucleotide biosynthetic process"/>
    <property type="evidence" value="ECO:0007669"/>
    <property type="project" value="InterPro"/>
</dbReference>
<dbReference type="Gene3D" id="3.30.70.1230">
    <property type="entry name" value="Nucleotide cyclase"/>
    <property type="match status" value="2"/>
</dbReference>
<reference evidence="3 4" key="1">
    <citation type="journal article" date="2015" name="Genome Biol. Evol.">
        <title>Comparative Genomics of a Bacterivorous Green Alga Reveals Evolutionary Causalities and Consequences of Phago-Mixotrophic Mode of Nutrition.</title>
        <authorList>
            <person name="Burns J.A."/>
            <person name="Paasch A."/>
            <person name="Narechania A."/>
            <person name="Kim E."/>
        </authorList>
    </citation>
    <scope>NUCLEOTIDE SEQUENCE [LARGE SCALE GENOMIC DNA]</scope>
    <source>
        <strain evidence="3 4">PLY_AMNH</strain>
    </source>
</reference>
<name>A0AAE0G094_9CHLO</name>
<dbReference type="InterPro" id="IPR029787">
    <property type="entry name" value="Nucleotide_cyclase"/>
</dbReference>
<sequence>MGGSLSCGRSSYAESVQQPEAKRGNSDQNGKDSKLPATQPRAAEIPYVKPEKSPDEDEDALVKETSTELEEEHSYLDGSSQWDKRRAKVKAKAHAMLALGTGKELQGVLGSRKNMLIQGALSFIPAIIQKQMYADKIRNELVLNEHSTEGVMVHQGNGAVAFVDASGFTALTERLAVKQEGAELLSTCLNAFMDPLIRIVFAYGGDIIKFSGDAITILWPYEEDGGRMAVLRAATCCMNLHSELHNFDTKVPLGEGEAGNVTLTLHIGVGAGMVSMLQVGGIQKSYEYVIAGEPLAQISIAEPLAKSGETVLSNDAFLQIEGDVVEGRDVGRDDYRHVESLNADRWTYDTVKATAKATEEQSPIDAAAVTGGQIVLMRRFITPFVYSKLEDPAGTSQANEMRVISIFFLQVSGVDVSTAEGSIVAQKLMYRLQLSCRINEGTVNKFLVDDKGLLFLCGFGLPPLIHEDDAGRCIHFAWQVIDILKDLGLSGRIGITTGNVWCGMMGSKSRQEYTFLGDKVNLSARLMANTDVNTLLVDETTMLAAASKAGIEFTKLQPIKVKGKKDKINIFRPVTPVSQWGTTNNSFALAQPSDLYASQILLPWPVRSRLYGGMSPMYGLDIPAFSALRKIIQGGIQDTIKGALLLFAGYPGGGKVDMVEYSVSILTAPKRNLTPLFLFVSGIGHSSKFLSNLTLMQNLIQLMFGVKEYTTEVASFFQELLPQAEFDSLPYIGLGPKGMIDPHMQQSASEELQEHAASACARTLERCCERFTEKGLLVVMRFSTGSSLTPDLWSANFWRLVSAVGRIVKQRRARIMTGEAIKPLLAVVASREVPLDYSLILHKQCMELNPLTNWVKENGWNLQIEKLSSEATEQYVHNYLQVLRRCLYRQGMACNQGDLRRKRRGAPSVDRIEARALEVGDRIVARALEVGDRIE</sequence>
<dbReference type="PANTHER" id="PTHR47455:SF1">
    <property type="entry name" value="GUANYLATE CYCLASE DOMAIN-CONTAINING PROTEIN"/>
    <property type="match status" value="1"/>
</dbReference>
<feature type="compositionally biased region" description="Polar residues" evidence="1">
    <location>
        <begin position="7"/>
        <end position="18"/>
    </location>
</feature>
<dbReference type="Proteomes" id="UP001190700">
    <property type="component" value="Unassembled WGS sequence"/>
</dbReference>
<gene>
    <name evidence="3" type="ORF">CYMTET_22414</name>
</gene>
<feature type="non-terminal residue" evidence="3">
    <location>
        <position position="935"/>
    </location>
</feature>
<dbReference type="AlphaFoldDB" id="A0AAE0G094"/>
<evidence type="ECO:0000313" key="4">
    <source>
        <dbReference type="Proteomes" id="UP001190700"/>
    </source>
</evidence>
<comment type="caution">
    <text evidence="3">The sequence shown here is derived from an EMBL/GenBank/DDBJ whole genome shotgun (WGS) entry which is preliminary data.</text>
</comment>
<dbReference type="Pfam" id="PF00211">
    <property type="entry name" value="Guanylate_cyc"/>
    <property type="match status" value="1"/>
</dbReference>
<evidence type="ECO:0000313" key="3">
    <source>
        <dbReference type="EMBL" id="KAK3269125.1"/>
    </source>
</evidence>
<dbReference type="EMBL" id="LGRX02011223">
    <property type="protein sequence ID" value="KAK3269125.1"/>
    <property type="molecule type" value="Genomic_DNA"/>
</dbReference>
<evidence type="ECO:0000256" key="1">
    <source>
        <dbReference type="SAM" id="MobiDB-lite"/>
    </source>
</evidence>
<dbReference type="PROSITE" id="PS50125">
    <property type="entry name" value="GUANYLATE_CYCLASE_2"/>
    <property type="match status" value="2"/>
</dbReference>
<accession>A0AAE0G094</accession>
<evidence type="ECO:0000259" key="2">
    <source>
        <dbReference type="PROSITE" id="PS50125"/>
    </source>
</evidence>
<keyword evidence="4" id="KW-1185">Reference proteome</keyword>
<feature type="region of interest" description="Disordered" evidence="1">
    <location>
        <begin position="1"/>
        <end position="78"/>
    </location>
</feature>
<proteinExistence type="predicted"/>
<dbReference type="PANTHER" id="PTHR47455">
    <property type="entry name" value="ADENYLYL CYCLASE BETA"/>
    <property type="match status" value="1"/>
</dbReference>
<dbReference type="SUPFAM" id="SSF55073">
    <property type="entry name" value="Nucleotide cyclase"/>
    <property type="match status" value="2"/>
</dbReference>
<protein>
    <recommendedName>
        <fullName evidence="2">Guanylate cyclase domain-containing protein</fullName>
    </recommendedName>
</protein>